<evidence type="ECO:0000256" key="10">
    <source>
        <dbReference type="ARBA" id="ARBA00023136"/>
    </source>
</evidence>
<keyword evidence="9 11" id="KW-0482">Metalloprotease</keyword>
<reference evidence="13 14" key="1">
    <citation type="journal article" date="2014" name="Environ. Microbiol.">
        <title>Genomic signatures of obligate host dependence in the luminous bacterial symbiont of a vertebrate.</title>
        <authorList>
            <person name="Hendry T.A."/>
            <person name="de Wet J.R."/>
            <person name="Dunlap P.V."/>
        </authorList>
    </citation>
    <scope>NUCLEOTIDE SEQUENCE [LARGE SCALE GENOMIC DNA]</scope>
    <source>
        <strain evidence="13 14">Akat1</strain>
    </source>
</reference>
<dbReference type="InterPro" id="IPR041489">
    <property type="entry name" value="PDZ_6"/>
</dbReference>
<evidence type="ECO:0000256" key="5">
    <source>
        <dbReference type="ARBA" id="ARBA00022692"/>
    </source>
</evidence>
<evidence type="ECO:0000256" key="9">
    <source>
        <dbReference type="ARBA" id="ARBA00023049"/>
    </source>
</evidence>
<dbReference type="GO" id="GO:0006508">
    <property type="term" value="P:proteolysis"/>
    <property type="evidence" value="ECO:0007669"/>
    <property type="project" value="UniProtKB-KW"/>
</dbReference>
<gene>
    <name evidence="13" type="ORF">O1U_0386</name>
</gene>
<evidence type="ECO:0000256" key="7">
    <source>
        <dbReference type="ARBA" id="ARBA00022833"/>
    </source>
</evidence>
<name>S3EIB1_9GAMM</name>
<keyword evidence="10 11" id="KW-0472">Membrane</keyword>
<dbReference type="Gene3D" id="2.30.42.10">
    <property type="match status" value="2"/>
</dbReference>
<feature type="transmembrane region" description="Helical" evidence="11">
    <location>
        <begin position="6"/>
        <end position="29"/>
    </location>
</feature>
<keyword evidence="6 11" id="KW-0378">Hydrolase</keyword>
<dbReference type="Pfam" id="PF02163">
    <property type="entry name" value="Peptidase_M50"/>
    <property type="match status" value="1"/>
</dbReference>
<evidence type="ECO:0000256" key="3">
    <source>
        <dbReference type="ARBA" id="ARBA00007931"/>
    </source>
</evidence>
<comment type="subcellular location">
    <subcellularLocation>
        <location evidence="2">Membrane</location>
        <topology evidence="2">Multi-pass membrane protein</topology>
    </subcellularLocation>
</comment>
<evidence type="ECO:0000256" key="4">
    <source>
        <dbReference type="ARBA" id="ARBA00022670"/>
    </source>
</evidence>
<dbReference type="InterPro" id="IPR004387">
    <property type="entry name" value="Pept_M50_Zn"/>
</dbReference>
<organism evidence="13 14">
    <name type="scientific">Candidatus Photodesmus katoptron Akat1</name>
    <dbReference type="NCBI Taxonomy" id="1236703"/>
    <lineage>
        <taxon>Bacteria</taxon>
        <taxon>Pseudomonadati</taxon>
        <taxon>Pseudomonadota</taxon>
        <taxon>Gammaproteobacteria</taxon>
        <taxon>Vibrionales</taxon>
        <taxon>Vibrionaceae</taxon>
        <taxon>Candidatus Photodesmus</taxon>
    </lineage>
</organism>
<dbReference type="NCBIfam" id="TIGR00054">
    <property type="entry name" value="RIP metalloprotease RseP"/>
    <property type="match status" value="1"/>
</dbReference>
<dbReference type="InterPro" id="IPR008915">
    <property type="entry name" value="Peptidase_M50"/>
</dbReference>
<feature type="transmembrane region" description="Helical" evidence="11">
    <location>
        <begin position="430"/>
        <end position="448"/>
    </location>
</feature>
<evidence type="ECO:0000256" key="8">
    <source>
        <dbReference type="ARBA" id="ARBA00022989"/>
    </source>
</evidence>
<evidence type="ECO:0000256" key="11">
    <source>
        <dbReference type="RuleBase" id="RU362031"/>
    </source>
</evidence>
<dbReference type="InterPro" id="IPR001478">
    <property type="entry name" value="PDZ"/>
</dbReference>
<evidence type="ECO:0000256" key="1">
    <source>
        <dbReference type="ARBA" id="ARBA00001947"/>
    </source>
</evidence>
<evidence type="ECO:0000259" key="12">
    <source>
        <dbReference type="PROSITE" id="PS50106"/>
    </source>
</evidence>
<keyword evidence="4" id="KW-0645">Protease</keyword>
<evidence type="ECO:0000256" key="6">
    <source>
        <dbReference type="ARBA" id="ARBA00022801"/>
    </source>
</evidence>
<keyword evidence="14" id="KW-1185">Reference proteome</keyword>
<dbReference type="GO" id="GO:0046872">
    <property type="term" value="F:metal ion binding"/>
    <property type="evidence" value="ECO:0007669"/>
    <property type="project" value="UniProtKB-KW"/>
</dbReference>
<feature type="domain" description="PDZ" evidence="12">
    <location>
        <begin position="227"/>
        <end position="282"/>
    </location>
</feature>
<comment type="cofactor">
    <cofactor evidence="1 11">
        <name>Zn(2+)</name>
        <dbReference type="ChEBI" id="CHEBI:29105"/>
    </cofactor>
</comment>
<dbReference type="PANTHER" id="PTHR42837">
    <property type="entry name" value="REGULATOR OF SIGMA-E PROTEASE RSEP"/>
    <property type="match status" value="1"/>
</dbReference>
<dbReference type="PANTHER" id="PTHR42837:SF2">
    <property type="entry name" value="MEMBRANE METALLOPROTEASE ARASP2, CHLOROPLASTIC-RELATED"/>
    <property type="match status" value="1"/>
</dbReference>
<evidence type="ECO:0000313" key="14">
    <source>
        <dbReference type="Proteomes" id="UP000053688"/>
    </source>
</evidence>
<dbReference type="eggNOG" id="COG0750">
    <property type="taxonomic scope" value="Bacteria"/>
</dbReference>
<dbReference type="CDD" id="cd06163">
    <property type="entry name" value="S2P-M50_PDZ_RseP-like"/>
    <property type="match status" value="1"/>
</dbReference>
<dbReference type="InterPro" id="IPR036034">
    <property type="entry name" value="PDZ_sf"/>
</dbReference>
<keyword evidence="11" id="KW-0479">Metal-binding</keyword>
<dbReference type="Proteomes" id="UP000053688">
    <property type="component" value="Unassembled WGS sequence"/>
</dbReference>
<protein>
    <recommendedName>
        <fullName evidence="11">Zinc metalloprotease</fullName>
        <ecNumber evidence="11">3.4.24.-</ecNumber>
    </recommendedName>
</protein>
<dbReference type="PATRIC" id="fig|1236703.3.peg.381"/>
<dbReference type="AlphaFoldDB" id="S3EIB1"/>
<dbReference type="PROSITE" id="PS50106">
    <property type="entry name" value="PDZ"/>
    <property type="match status" value="1"/>
</dbReference>
<sequence length="454" mass="50803">MIVILWNFISFIIALGILIFVHELGHFLVARFFGVKVEKFSIGLGKSIWKKVDKHGTEYCFSMIPIGGYIQMLDTRVNKLGKEEQCFAFDKQKIWKRIAIVIAGPISNFLFAIFIYFFVFLIGISAIKPIIGNVKPNSIADYGGLKVGMELTSISNIQTPDWNAVNIALMSNIGNKHLTLTVKSESNKYFFHDEMKVLDLALWNFKPNEETVLESLGVVPYFPDILLTLSHVLEGTAADRAGFQSGDSIVSVNGILIKKWDQVVNLIRSNPNRFLMFVIDRNGEKLELPLIPDSKKNRFGEIVGVAGLVPETDKWPENYQFKLQYSIFESIGKAIEKTKNLIKLTVSLLIKLLVQDLGLDQLSGPITIAKSAGTTASYGFVYFLSFLGLISINLGVINLVPLPMLDGGHLFFLIIEAIIRRPISKKVQEIGYIIGGVIIFFLMSIALLNDFSRL</sequence>
<keyword evidence="5 11" id="KW-0812">Transmembrane</keyword>
<dbReference type="STRING" id="28176.CF66_2010"/>
<dbReference type="SUPFAM" id="SSF50156">
    <property type="entry name" value="PDZ domain-like"/>
    <property type="match status" value="2"/>
</dbReference>
<dbReference type="EC" id="3.4.24.-" evidence="11"/>
<comment type="caution">
    <text evidence="13">The sequence shown here is derived from an EMBL/GenBank/DDBJ whole genome shotgun (WGS) entry which is preliminary data.</text>
</comment>
<dbReference type="GO" id="GO:0004222">
    <property type="term" value="F:metalloendopeptidase activity"/>
    <property type="evidence" value="ECO:0007669"/>
    <property type="project" value="InterPro"/>
</dbReference>
<accession>S3EIB1</accession>
<dbReference type="Pfam" id="PF17820">
    <property type="entry name" value="PDZ_6"/>
    <property type="match status" value="1"/>
</dbReference>
<dbReference type="EMBL" id="AMSD01000001">
    <property type="protein sequence ID" value="EPE37923.1"/>
    <property type="molecule type" value="Genomic_DNA"/>
</dbReference>
<dbReference type="NCBIfam" id="NF008046">
    <property type="entry name" value="PRK10779.1"/>
    <property type="match status" value="1"/>
</dbReference>
<evidence type="ECO:0000313" key="13">
    <source>
        <dbReference type="EMBL" id="EPE37923.1"/>
    </source>
</evidence>
<comment type="similarity">
    <text evidence="3 11">Belongs to the peptidase M50B family.</text>
</comment>
<keyword evidence="7 11" id="KW-0862">Zinc</keyword>
<dbReference type="SMART" id="SM00228">
    <property type="entry name" value="PDZ"/>
    <property type="match status" value="2"/>
</dbReference>
<evidence type="ECO:0000256" key="2">
    <source>
        <dbReference type="ARBA" id="ARBA00004141"/>
    </source>
</evidence>
<dbReference type="RefSeq" id="WP_016503721.1">
    <property type="nucleotide sequence ID" value="NZ_AMSD01000001.1"/>
</dbReference>
<dbReference type="GO" id="GO:0016020">
    <property type="term" value="C:membrane"/>
    <property type="evidence" value="ECO:0007669"/>
    <property type="project" value="UniProtKB-SubCell"/>
</dbReference>
<feature type="transmembrane region" description="Helical" evidence="11">
    <location>
        <begin position="98"/>
        <end position="127"/>
    </location>
</feature>
<proteinExistence type="inferred from homology"/>
<feature type="transmembrane region" description="Helical" evidence="11">
    <location>
        <begin position="380"/>
        <end position="400"/>
    </location>
</feature>
<keyword evidence="8 11" id="KW-1133">Transmembrane helix</keyword>